<dbReference type="Pfam" id="PF00622">
    <property type="entry name" value="SPRY"/>
    <property type="match status" value="1"/>
</dbReference>
<proteinExistence type="predicted"/>
<evidence type="ECO:0000313" key="4">
    <source>
        <dbReference type="EMBL" id="GIM06185.1"/>
    </source>
</evidence>
<feature type="domain" description="B30.2/SPRY" evidence="2">
    <location>
        <begin position="445"/>
        <end position="645"/>
    </location>
</feature>
<dbReference type="EMBL" id="BNCP01000027">
    <property type="protein sequence ID" value="GIL83782.1"/>
    <property type="molecule type" value="Genomic_DNA"/>
</dbReference>
<keyword evidence="6" id="KW-1185">Reference proteome</keyword>
<accession>A0A8J4GER5</accession>
<feature type="compositionally biased region" description="Polar residues" evidence="1">
    <location>
        <begin position="457"/>
        <end position="472"/>
    </location>
</feature>
<organism evidence="4 5">
    <name type="scientific">Volvox reticuliferus</name>
    <dbReference type="NCBI Taxonomy" id="1737510"/>
    <lineage>
        <taxon>Eukaryota</taxon>
        <taxon>Viridiplantae</taxon>
        <taxon>Chlorophyta</taxon>
        <taxon>core chlorophytes</taxon>
        <taxon>Chlorophyceae</taxon>
        <taxon>CS clade</taxon>
        <taxon>Chlamydomonadales</taxon>
        <taxon>Volvocaceae</taxon>
        <taxon>Volvox</taxon>
    </lineage>
</organism>
<dbReference type="Proteomes" id="UP000722791">
    <property type="component" value="Unassembled WGS sequence"/>
</dbReference>
<dbReference type="InterPro" id="IPR011990">
    <property type="entry name" value="TPR-like_helical_dom_sf"/>
</dbReference>
<name>A0A8J4GER5_9CHLO</name>
<dbReference type="PANTHER" id="PTHR46082">
    <property type="entry name" value="ATP/GTP-BINDING PROTEIN-RELATED"/>
    <property type="match status" value="1"/>
</dbReference>
<dbReference type="InterPro" id="IPR003877">
    <property type="entry name" value="SPRY_dom"/>
</dbReference>
<dbReference type="Proteomes" id="UP000747110">
    <property type="component" value="Unassembled WGS sequence"/>
</dbReference>
<dbReference type="CDD" id="cd12885">
    <property type="entry name" value="SPRY_RanBP_like"/>
    <property type="match status" value="1"/>
</dbReference>
<evidence type="ECO:0000313" key="3">
    <source>
        <dbReference type="EMBL" id="GIL83782.1"/>
    </source>
</evidence>
<dbReference type="OrthoDB" id="548788at2759"/>
<dbReference type="Pfam" id="PF13424">
    <property type="entry name" value="TPR_12"/>
    <property type="match status" value="1"/>
</dbReference>
<dbReference type="InterPro" id="IPR044736">
    <property type="entry name" value="Gid1/RanBPM/SPLA_SPRY"/>
</dbReference>
<dbReference type="InterPro" id="IPR001870">
    <property type="entry name" value="B30.2/SPRY"/>
</dbReference>
<dbReference type="SUPFAM" id="SSF48452">
    <property type="entry name" value="TPR-like"/>
    <property type="match status" value="1"/>
</dbReference>
<gene>
    <name evidence="3" type="ORF">Vretifemale_12537</name>
    <name evidence="4" type="ORF">Vretimale_10466</name>
</gene>
<sequence length="1499" mass="166838">MEKAAVSLAWLQQFVKEYEVSGKKMTPAGIVKEIILPATAERRCSYADMMLDGPDDLREHVSQGRPFYYVIHSWSRPLSETLKMLTCHFGKSQQRLWRRSEDDSRALSYLDDKTTFLWIDIFAVNQHNIVISQDDDDDDDNRPLLLGKLRDVVQNATCALMVLDAKGSILTRLWCLYEAWLAGTSGREKLRLLSYGIILTDGLQKMFSDIDFRRAVTTLTADRENLLSSISTGGNGGFDAVNMELRQALFRAAILQVVHLQQCGEAEVDCWQEAAYGAYDDEFMQEDQNVASVNIAGILLQLYGSLVQASLVPELLWNTLEDCQMSLGPYHPNTMRSFVVVADFMHYLGRHDVAQQLLEHVVKNMERILGPSHPDKKAVDGRIAQVQLAVQEQKRIARGANADDGAVHKMLPRLAMLMQQQPGAANDGNNRQQQQSADEDSFLGRLLRDSEDVLMQGSPQEANPTSGSSSVGSFPPRQLSPWRIGKGVNLVDKYTARLDAYQEGVTFANFSAGEDGGGSFCYFEISIPKEFHGDLLQLALGFAPISHPASRQVGLEAGSYGLYNDNGIVYLGNESASIYYGDFKFRAGDVMGAALDLERREIFFTKNGRAGNPVRDLAVSSSLCPAISLESYGAQVSVNFGQSAFAFDVQEYQQQQALKAKLGEMQQSSPAVETFEASVEISEAAAAGSLCLLGTEVNREENHISMAAISLAWLRRFIEDNHVTLRRMTSNDIIQELILPHTAACQCRYTDMMMEDPKQAHHVSRGRRFYFVSHVWSRPFAETFEMLDHHFRPRMRLGEHDEPMPSEDEVFLWLDLFAVNQHNTRGQADNQDGDLLHLDEAVQDAVETLMVLDREGTPLTRIWCLFEAWTAGQKGPGKLRLLSYGILFEDLEKILTKLDVKGARAGKTEDKERILKAIQSQKGGLARMTRELKEALVGSAAAQVPDVGDLWTAEMDSTRDSMRRVFVRTGQDKYIQAEQLYEQTLRACQQVLGHGHPATLRSFGNLAAVLARQGQYERAETYYRLALEGWTRVLGLDFAFTQKSRRSLLSVLSRQEKLYTVEEPTLFSDNEIFDGQVNNRVVSCTTFQTVENGKKPYLTMPLEVEPGYRVEKIGVEVVSHDQGWSDCPRDHGTYNNSWTWGELVLLDPTGHPVHNDGNPERLYTNLHAVGDWQTQRIVLGPTHPLVRDINAILCQRPTAATAAAAAVPSSAVVGSVPQGPYSLQLLICAAFPGWSNHVREARIELCVNEAAYVDIQGEVYTVEEPHGVLGGVQVPLCLQEEQEEQQQEQQAVPARQSAFADSNPAPLFSDIDIFDGQVNNRVVSCTTFQTVENGKKPYLTMPLEVEPGYRVEKIGVEVVSHDQGWSDYCRDHGTYNNSWTWGELVLLDPTGHPVHNDGNPERLYTNLHAIGDWQTQTIVLGPTHPLVRDINAILCQRPTAATSAAAAAAAVPSSAVVGSVPQGPYSLQLLICAAFPGWSNHVREARIELCVNEAAYVDI</sequence>
<dbReference type="Gene3D" id="2.60.120.920">
    <property type="match status" value="1"/>
</dbReference>
<evidence type="ECO:0000259" key="2">
    <source>
        <dbReference type="PROSITE" id="PS50188"/>
    </source>
</evidence>
<evidence type="ECO:0000313" key="6">
    <source>
        <dbReference type="Proteomes" id="UP000747110"/>
    </source>
</evidence>
<dbReference type="SMART" id="SM00449">
    <property type="entry name" value="SPRY"/>
    <property type="match status" value="1"/>
</dbReference>
<dbReference type="PROSITE" id="PS50188">
    <property type="entry name" value="B302_SPRY"/>
    <property type="match status" value="1"/>
</dbReference>
<evidence type="ECO:0000313" key="5">
    <source>
        <dbReference type="Proteomes" id="UP000722791"/>
    </source>
</evidence>
<protein>
    <recommendedName>
        <fullName evidence="2">B30.2/SPRY domain-containing protein</fullName>
    </recommendedName>
</protein>
<feature type="region of interest" description="Disordered" evidence="1">
    <location>
        <begin position="456"/>
        <end position="476"/>
    </location>
</feature>
<evidence type="ECO:0000256" key="1">
    <source>
        <dbReference type="SAM" id="MobiDB-lite"/>
    </source>
</evidence>
<dbReference type="InterPro" id="IPR053137">
    <property type="entry name" value="NLR-like"/>
</dbReference>
<dbReference type="Gene3D" id="1.25.40.10">
    <property type="entry name" value="Tetratricopeptide repeat domain"/>
    <property type="match status" value="2"/>
</dbReference>
<comment type="caution">
    <text evidence="4">The sequence shown here is derived from an EMBL/GenBank/DDBJ whole genome shotgun (WGS) entry which is preliminary data.</text>
</comment>
<dbReference type="InterPro" id="IPR043136">
    <property type="entry name" value="B30.2/SPRY_sf"/>
</dbReference>
<dbReference type="SUPFAM" id="SSF49899">
    <property type="entry name" value="Concanavalin A-like lectins/glucanases"/>
    <property type="match status" value="1"/>
</dbReference>
<dbReference type="PANTHER" id="PTHR46082:SF6">
    <property type="entry name" value="AAA+ ATPASE DOMAIN-CONTAINING PROTEIN-RELATED"/>
    <property type="match status" value="1"/>
</dbReference>
<dbReference type="InterPro" id="IPR013320">
    <property type="entry name" value="ConA-like_dom_sf"/>
</dbReference>
<dbReference type="EMBL" id="BNCQ01000020">
    <property type="protein sequence ID" value="GIM06185.1"/>
    <property type="molecule type" value="Genomic_DNA"/>
</dbReference>
<reference evidence="4" key="1">
    <citation type="journal article" date="2021" name="Proc. Natl. Acad. Sci. U.S.A.">
        <title>Three genomes in the algal genus Volvox reveal the fate of a haploid sex-determining region after a transition to homothallism.</title>
        <authorList>
            <person name="Yamamoto K."/>
            <person name="Hamaji T."/>
            <person name="Kawai-Toyooka H."/>
            <person name="Matsuzaki R."/>
            <person name="Takahashi F."/>
            <person name="Nishimura Y."/>
            <person name="Kawachi M."/>
            <person name="Noguchi H."/>
            <person name="Minakuchi Y."/>
            <person name="Umen J.G."/>
            <person name="Toyoda A."/>
            <person name="Nozaki H."/>
        </authorList>
    </citation>
    <scope>NUCLEOTIDE SEQUENCE</scope>
    <source>
        <strain evidence="4">NIES-3785</strain>
        <strain evidence="3">NIES-3786</strain>
    </source>
</reference>